<keyword evidence="1" id="KW-1133">Transmembrane helix</keyword>
<keyword evidence="3" id="KW-1185">Reference proteome</keyword>
<proteinExistence type="predicted"/>
<dbReference type="RefSeq" id="WP_127161834.1">
    <property type="nucleotide sequence ID" value="NZ_CP029822.1"/>
</dbReference>
<dbReference type="Proteomes" id="UP000273143">
    <property type="component" value="Chromosome"/>
</dbReference>
<protein>
    <submittedName>
        <fullName evidence="2">Uncharacterized protein</fullName>
    </submittedName>
</protein>
<evidence type="ECO:0000313" key="3">
    <source>
        <dbReference type="Proteomes" id="UP000273143"/>
    </source>
</evidence>
<evidence type="ECO:0000256" key="1">
    <source>
        <dbReference type="SAM" id="Phobius"/>
    </source>
</evidence>
<dbReference type="KEGG" id="emo:DM558_02090"/>
<organism evidence="2 3">
    <name type="scientific">Entomomonas moraniae</name>
    <dbReference type="NCBI Taxonomy" id="2213226"/>
    <lineage>
        <taxon>Bacteria</taxon>
        <taxon>Pseudomonadati</taxon>
        <taxon>Pseudomonadota</taxon>
        <taxon>Gammaproteobacteria</taxon>
        <taxon>Pseudomonadales</taxon>
        <taxon>Pseudomonadaceae</taxon>
        <taxon>Entomomonas</taxon>
    </lineage>
</organism>
<dbReference type="EMBL" id="CP029822">
    <property type="protein sequence ID" value="AZS49642.1"/>
    <property type="molecule type" value="Genomic_DNA"/>
</dbReference>
<name>A0A3S9XB38_9GAMM</name>
<evidence type="ECO:0000313" key="2">
    <source>
        <dbReference type="EMBL" id="AZS49642.1"/>
    </source>
</evidence>
<reference evidence="3" key="1">
    <citation type="submission" date="2018-06" db="EMBL/GenBank/DDBJ databases">
        <title>Complete genome of Pseudomonas insecticola strain QZS01.</title>
        <authorList>
            <person name="Wang J."/>
            <person name="Su Q."/>
        </authorList>
    </citation>
    <scope>NUCLEOTIDE SEQUENCE [LARGE SCALE GENOMIC DNA]</scope>
    <source>
        <strain evidence="3">QZS01</strain>
    </source>
</reference>
<feature type="transmembrane region" description="Helical" evidence="1">
    <location>
        <begin position="73"/>
        <end position="96"/>
    </location>
</feature>
<dbReference type="AlphaFoldDB" id="A0A3S9XB38"/>
<keyword evidence="1" id="KW-0812">Transmembrane</keyword>
<feature type="transmembrane region" description="Helical" evidence="1">
    <location>
        <begin position="12"/>
        <end position="37"/>
    </location>
</feature>
<accession>A0A3S9XB38</accession>
<gene>
    <name evidence="2" type="ORF">DM558_02090</name>
</gene>
<sequence>MVYFKRFFGKLFGLLIFNGALYAIVKIVIYIVGVLYWQGLLNTLGIDYSFVRLDDYNLYTDGAVLSLNSSFKVIVYICLFGYCTAIFLFLFADMFYWIQGKVTPWFEDEKFRFKVKILFVFFIIILIALVVLYTGKIIVGSYQKGKEDALAIINNQQLTTSDNKDKEVFDIKKTIQLKTGKVLTGALVGCSQDQCIIYSQNKAFTIEKDKIESLVSEFDLKK</sequence>
<keyword evidence="1" id="KW-0472">Membrane</keyword>
<feature type="transmembrane region" description="Helical" evidence="1">
    <location>
        <begin position="117"/>
        <end position="135"/>
    </location>
</feature>